<proteinExistence type="predicted"/>
<evidence type="ECO:0000259" key="5">
    <source>
        <dbReference type="PROSITE" id="PS51296"/>
    </source>
</evidence>
<dbReference type="GO" id="GO:0046872">
    <property type="term" value="F:metal ion binding"/>
    <property type="evidence" value="ECO:0007669"/>
    <property type="project" value="UniProtKB-KW"/>
</dbReference>
<protein>
    <submittedName>
        <fullName evidence="6">2Fe-2S ferredoxin</fullName>
    </submittedName>
</protein>
<keyword evidence="3" id="KW-0408">Iron</keyword>
<dbReference type="GO" id="GO:0016705">
    <property type="term" value="F:oxidoreductase activity, acting on paired donors, with incorporation or reduction of molecular oxygen"/>
    <property type="evidence" value="ECO:0007669"/>
    <property type="project" value="UniProtKB-ARBA"/>
</dbReference>
<dbReference type="SUPFAM" id="SSF50022">
    <property type="entry name" value="ISP domain"/>
    <property type="match status" value="1"/>
</dbReference>
<dbReference type="InterPro" id="IPR017941">
    <property type="entry name" value="Rieske_2Fe-2S"/>
</dbReference>
<feature type="domain" description="Rieske" evidence="5">
    <location>
        <begin position="11"/>
        <end position="106"/>
    </location>
</feature>
<dbReference type="Proteomes" id="UP000245711">
    <property type="component" value="Chromosome"/>
</dbReference>
<dbReference type="PROSITE" id="PS51296">
    <property type="entry name" value="RIESKE"/>
    <property type="match status" value="1"/>
</dbReference>
<evidence type="ECO:0000313" key="7">
    <source>
        <dbReference type="Proteomes" id="UP000245711"/>
    </source>
</evidence>
<dbReference type="GO" id="GO:0051537">
    <property type="term" value="F:2 iron, 2 sulfur cluster binding"/>
    <property type="evidence" value="ECO:0007669"/>
    <property type="project" value="UniProtKB-KW"/>
</dbReference>
<dbReference type="InterPro" id="IPR036922">
    <property type="entry name" value="Rieske_2Fe-2S_sf"/>
</dbReference>
<dbReference type="RefSeq" id="WP_109329539.1">
    <property type="nucleotide sequence ID" value="NZ_CP021354.1"/>
</dbReference>
<name>A0A2S2BV49_9NOCA</name>
<evidence type="ECO:0000313" key="6">
    <source>
        <dbReference type="EMBL" id="AWK72439.1"/>
    </source>
</evidence>
<dbReference type="PANTHER" id="PTHR21496:SF23">
    <property type="entry name" value="3-PHENYLPROPIONATE_CINNAMIC ACID DIOXYGENASE FERREDOXIN SUBUNIT"/>
    <property type="match status" value="1"/>
</dbReference>
<reference evidence="6 7" key="1">
    <citation type="submission" date="2017-05" db="EMBL/GenBank/DDBJ databases">
        <title>Isolation of Rhodococcus sp. S2-17 biodegrading of BP-3.</title>
        <authorList>
            <person name="Lee Y."/>
            <person name="Kim K.H."/>
            <person name="Chun B.H."/>
            <person name="Jung H.S."/>
            <person name="Jeon C.O."/>
        </authorList>
    </citation>
    <scope>NUCLEOTIDE SEQUENCE [LARGE SCALE GENOMIC DNA]</scope>
    <source>
        <strain evidence="6 7">S2-17</strain>
    </source>
</reference>
<dbReference type="KEGG" id="roz:CBI38_13475"/>
<organism evidence="6 7">
    <name type="scientific">Rhodococcus oxybenzonivorans</name>
    <dbReference type="NCBI Taxonomy" id="1990687"/>
    <lineage>
        <taxon>Bacteria</taxon>
        <taxon>Bacillati</taxon>
        <taxon>Actinomycetota</taxon>
        <taxon>Actinomycetes</taxon>
        <taxon>Mycobacteriales</taxon>
        <taxon>Nocardiaceae</taxon>
        <taxon>Rhodococcus</taxon>
    </lineage>
</organism>
<keyword evidence="2" id="KW-0479">Metal-binding</keyword>
<gene>
    <name evidence="6" type="ORF">CBI38_13475</name>
</gene>
<sequence>MTATIEGASEIALGPVHELTPGEGRTYVVQGRQVAVFLLSDGTVRAMDAVCPHKGGPLADGQIDDAVVMCPLHQYAFSFDTGACTSEGVESVRTYSASVRDGILTLGV</sequence>
<dbReference type="AlphaFoldDB" id="A0A2S2BV49"/>
<dbReference type="Pfam" id="PF00355">
    <property type="entry name" value="Rieske"/>
    <property type="match status" value="1"/>
</dbReference>
<evidence type="ECO:0000256" key="4">
    <source>
        <dbReference type="ARBA" id="ARBA00023014"/>
    </source>
</evidence>
<evidence type="ECO:0000256" key="3">
    <source>
        <dbReference type="ARBA" id="ARBA00023004"/>
    </source>
</evidence>
<evidence type="ECO:0000256" key="2">
    <source>
        <dbReference type="ARBA" id="ARBA00022723"/>
    </source>
</evidence>
<dbReference type="Gene3D" id="2.102.10.10">
    <property type="entry name" value="Rieske [2Fe-2S] iron-sulphur domain"/>
    <property type="match status" value="1"/>
</dbReference>
<dbReference type="OrthoDB" id="147178at2"/>
<dbReference type="GO" id="GO:0004497">
    <property type="term" value="F:monooxygenase activity"/>
    <property type="evidence" value="ECO:0007669"/>
    <property type="project" value="UniProtKB-ARBA"/>
</dbReference>
<evidence type="ECO:0000256" key="1">
    <source>
        <dbReference type="ARBA" id="ARBA00022714"/>
    </source>
</evidence>
<keyword evidence="7" id="KW-1185">Reference proteome</keyword>
<dbReference type="PANTHER" id="PTHR21496">
    <property type="entry name" value="FERREDOXIN-RELATED"/>
    <property type="match status" value="1"/>
</dbReference>
<keyword evidence="4" id="KW-0411">Iron-sulfur</keyword>
<accession>A0A2S2BV49</accession>
<keyword evidence="1" id="KW-0001">2Fe-2S</keyword>
<dbReference type="EMBL" id="CP021354">
    <property type="protein sequence ID" value="AWK72439.1"/>
    <property type="molecule type" value="Genomic_DNA"/>
</dbReference>